<feature type="transmembrane region" description="Helical" evidence="10">
    <location>
        <begin position="743"/>
        <end position="761"/>
    </location>
</feature>
<dbReference type="RefSeq" id="WP_057953355.1">
    <property type="nucleotide sequence ID" value="NZ_CP013118.1"/>
</dbReference>
<feature type="domain" description="NADH-Ubiquinone oxidoreductase (complex I) chain 5 N-terminal" evidence="12">
    <location>
        <begin position="64"/>
        <end position="109"/>
    </location>
</feature>
<keyword evidence="3" id="KW-0050">Antiport</keyword>
<dbReference type="GO" id="GO:0015297">
    <property type="term" value="F:antiporter activity"/>
    <property type="evidence" value="ECO:0007669"/>
    <property type="project" value="UniProtKB-KW"/>
</dbReference>
<evidence type="ECO:0000256" key="5">
    <source>
        <dbReference type="ARBA" id="ARBA00022692"/>
    </source>
</evidence>
<feature type="transmembrane region" description="Helical" evidence="10">
    <location>
        <begin position="321"/>
        <end position="342"/>
    </location>
</feature>
<gene>
    <name evidence="15" type="primary">mrpA_3</name>
    <name evidence="15" type="ORF">L21SP5_02304</name>
</gene>
<organism evidence="15 16">
    <name type="scientific">Salinivirga cyanobacteriivorans</name>
    <dbReference type="NCBI Taxonomy" id="1307839"/>
    <lineage>
        <taxon>Bacteria</taxon>
        <taxon>Pseudomonadati</taxon>
        <taxon>Bacteroidota</taxon>
        <taxon>Bacteroidia</taxon>
        <taxon>Bacteroidales</taxon>
        <taxon>Salinivirgaceae</taxon>
        <taxon>Salinivirga</taxon>
    </lineage>
</organism>
<dbReference type="PANTHER" id="PTHR43373:SF1">
    <property type="entry name" value="NA(+)_H(+) ANTIPORTER SUBUNIT A"/>
    <property type="match status" value="1"/>
</dbReference>
<dbReference type="InterPro" id="IPR001516">
    <property type="entry name" value="Proton_antipo_N"/>
</dbReference>
<dbReference type="Proteomes" id="UP000064893">
    <property type="component" value="Chromosome"/>
</dbReference>
<evidence type="ECO:0000259" key="12">
    <source>
        <dbReference type="Pfam" id="PF00662"/>
    </source>
</evidence>
<dbReference type="PRINTS" id="PR01434">
    <property type="entry name" value="NADHDHGNASE5"/>
</dbReference>
<feature type="transmembrane region" description="Helical" evidence="10">
    <location>
        <begin position="30"/>
        <end position="49"/>
    </location>
</feature>
<dbReference type="InterPro" id="IPR046806">
    <property type="entry name" value="MrpA_C/MbhE"/>
</dbReference>
<evidence type="ECO:0000313" key="15">
    <source>
        <dbReference type="EMBL" id="ALO15936.1"/>
    </source>
</evidence>
<accession>A0A0S2I0W1</accession>
<feature type="transmembrane region" description="Helical" evidence="10">
    <location>
        <begin position="626"/>
        <end position="644"/>
    </location>
</feature>
<dbReference type="STRING" id="1307839.L21SP5_02304"/>
<dbReference type="PANTHER" id="PTHR43373">
    <property type="entry name" value="NA(+)/H(+) ANTIPORTER SUBUNIT"/>
    <property type="match status" value="1"/>
</dbReference>
<keyword evidence="7" id="KW-0406">Ion transport</keyword>
<evidence type="ECO:0000259" key="11">
    <source>
        <dbReference type="Pfam" id="PF00361"/>
    </source>
</evidence>
<dbReference type="InterPro" id="IPR001750">
    <property type="entry name" value="ND/Mrp_TM"/>
</dbReference>
<feature type="transmembrane region" description="Helical" evidence="10">
    <location>
        <begin position="6"/>
        <end position="23"/>
    </location>
</feature>
<dbReference type="AlphaFoldDB" id="A0A0S2I0W1"/>
<dbReference type="Pfam" id="PF00662">
    <property type="entry name" value="Proton_antipo_N"/>
    <property type="match status" value="1"/>
</dbReference>
<sequence length="768" mass="85408">MEPYVLLLYLVVAFAMFLVPQKIKGVKPIIPALLHFGAFIYFITRIPAISKGTITKQSFAWIPELSLNIEFTLDGLSLIFALLITAIGALVFLYAKAYMKSYEGRSRFYFYLSVFSGAMLGLVLSTNLIQFFIFWELTSVLSFLLISFFNEKDSARRAAFQSLFITTFGGLSLLAGIILIDNIADSYNLSDWIAHAEQIKASKIYLPALLLILIGIFTKSAQFPFHFWLPGAMQAPTPVSAYLHSATMVKAGVFLLARLNPVLGGTDEWTHIIPVIGAITMLVGSYLSITQKDIKAILAYTTISALGLLVLLFGIDTNLSVKAAMVFLFVHAFYKASLFMIAGYIDKKTGTRDIDSLGGLARILPYGFGVAAIALLSMAGLPPLLGFIGKELIYEAKVQSPGLGFLVLIFGVVSNILMVTISLYFLFKVFMGKALTHIKRPKKIDLYYLAGPASLAFLSLALGLYPDFLSGLIEPAIEVIRVEIVQIKLKLWHGLNLVFLLSLLTVISGVLIFLLIYKKNKLLRGWRKLNDRIFYINFSDVFLSGIDRFVGYSGKNTKLIQHGYHRYYILTIILFTSLLLWLQIFITRDWQLDTKFTLQPFYISGLIGIMMLAAIYSAISRSRLNTIIAMGITGYGISLIYLYYSAVDLAITQIIVETLTIVIFVLVLQKLPKFATLSKKSTRLRDAAIALAFGGVMTILALKAIHVDFNLPISDFFIEKSYQEAFGKNVVNVILVDFRTLDTLGEITVLSVAAVGVYVLLKKKTKKL</sequence>
<evidence type="ECO:0000256" key="8">
    <source>
        <dbReference type="ARBA" id="ARBA00023136"/>
    </source>
</evidence>
<feature type="transmembrane region" description="Helical" evidence="10">
    <location>
        <begin position="296"/>
        <end position="315"/>
    </location>
</feature>
<proteinExistence type="predicted"/>
<keyword evidence="5 9" id="KW-0812">Transmembrane</keyword>
<dbReference type="Pfam" id="PF13244">
    <property type="entry name" value="MbhD"/>
    <property type="match status" value="1"/>
</dbReference>
<feature type="domain" description="NADH:quinone oxidoreductase/Mrp antiporter transmembrane" evidence="11">
    <location>
        <begin position="125"/>
        <end position="410"/>
    </location>
</feature>
<name>A0A0S2I0W1_9BACT</name>
<dbReference type="GO" id="GO:0005886">
    <property type="term" value="C:plasma membrane"/>
    <property type="evidence" value="ECO:0007669"/>
    <property type="project" value="UniProtKB-SubCell"/>
</dbReference>
<feature type="transmembrane region" description="Helical" evidence="10">
    <location>
        <begin position="446"/>
        <end position="465"/>
    </location>
</feature>
<feature type="transmembrane region" description="Helical" evidence="10">
    <location>
        <begin position="405"/>
        <end position="426"/>
    </location>
</feature>
<reference evidence="15 16" key="1">
    <citation type="submission" date="2015-11" db="EMBL/GenBank/DDBJ databases">
        <title>Description and complete genome sequence of a novel strain predominating in hypersaline microbial mats and representing a new family of the Bacteriodetes phylum.</title>
        <authorList>
            <person name="Spring S."/>
            <person name="Bunk B."/>
            <person name="Sproer C."/>
            <person name="Klenk H.-P."/>
        </authorList>
    </citation>
    <scope>NUCLEOTIDE SEQUENCE [LARGE SCALE GENOMIC DNA]</scope>
    <source>
        <strain evidence="15 16">L21-Spi-D4</strain>
    </source>
</reference>
<feature type="transmembrane region" description="Helical" evidence="10">
    <location>
        <begin position="271"/>
        <end position="289"/>
    </location>
</feature>
<feature type="transmembrane region" description="Helical" evidence="10">
    <location>
        <begin position="567"/>
        <end position="586"/>
    </location>
</feature>
<dbReference type="InterPro" id="IPR025383">
    <property type="entry name" value="MrpA_C/MbhD"/>
</dbReference>
<dbReference type="Pfam" id="PF20501">
    <property type="entry name" value="MbhE"/>
    <property type="match status" value="1"/>
</dbReference>
<dbReference type="PATRIC" id="fig|1307839.3.peg.2423"/>
<feature type="transmembrane region" description="Helical" evidence="10">
    <location>
        <begin position="497"/>
        <end position="517"/>
    </location>
</feature>
<feature type="transmembrane region" description="Helical" evidence="10">
    <location>
        <begin position="108"/>
        <end position="126"/>
    </location>
</feature>
<dbReference type="KEGG" id="blq:L21SP5_02304"/>
<feature type="transmembrane region" description="Helical" evidence="10">
    <location>
        <begin position="75"/>
        <end position="96"/>
    </location>
</feature>
<dbReference type="Pfam" id="PF00361">
    <property type="entry name" value="Proton_antipo_M"/>
    <property type="match status" value="1"/>
</dbReference>
<feature type="domain" description="MrpA C-terminal/MbhD" evidence="13">
    <location>
        <begin position="609"/>
        <end position="673"/>
    </location>
</feature>
<keyword evidence="6 10" id="KW-1133">Transmembrane helix</keyword>
<protein>
    <submittedName>
        <fullName evidence="15">Multiple resistance and pH homeostasis protein A</fullName>
    </submittedName>
</protein>
<evidence type="ECO:0000256" key="7">
    <source>
        <dbReference type="ARBA" id="ARBA00023065"/>
    </source>
</evidence>
<dbReference type="OrthoDB" id="9807568at2"/>
<evidence type="ECO:0000256" key="10">
    <source>
        <dbReference type="SAM" id="Phobius"/>
    </source>
</evidence>
<dbReference type="GO" id="GO:0006811">
    <property type="term" value="P:monoatomic ion transport"/>
    <property type="evidence" value="ECO:0007669"/>
    <property type="project" value="UniProtKB-KW"/>
</dbReference>
<feature type="transmembrane region" description="Helical" evidence="10">
    <location>
        <begin position="162"/>
        <end position="184"/>
    </location>
</feature>
<feature type="transmembrane region" description="Helical" evidence="10">
    <location>
        <begin position="688"/>
        <end position="707"/>
    </location>
</feature>
<dbReference type="EMBL" id="CP013118">
    <property type="protein sequence ID" value="ALO15936.1"/>
    <property type="molecule type" value="Genomic_DNA"/>
</dbReference>
<evidence type="ECO:0000259" key="14">
    <source>
        <dbReference type="Pfam" id="PF20501"/>
    </source>
</evidence>
<feature type="transmembrane region" description="Helical" evidence="10">
    <location>
        <begin position="650"/>
        <end position="668"/>
    </location>
</feature>
<keyword evidence="16" id="KW-1185">Reference proteome</keyword>
<feature type="domain" description="MrpA C-terminal/MbhE" evidence="14">
    <location>
        <begin position="683"/>
        <end position="763"/>
    </location>
</feature>
<evidence type="ECO:0000256" key="6">
    <source>
        <dbReference type="ARBA" id="ARBA00022989"/>
    </source>
</evidence>
<evidence type="ECO:0000256" key="3">
    <source>
        <dbReference type="ARBA" id="ARBA00022449"/>
    </source>
</evidence>
<evidence type="ECO:0000256" key="2">
    <source>
        <dbReference type="ARBA" id="ARBA00022448"/>
    </source>
</evidence>
<evidence type="ECO:0000256" key="1">
    <source>
        <dbReference type="ARBA" id="ARBA00004651"/>
    </source>
</evidence>
<evidence type="ECO:0000256" key="4">
    <source>
        <dbReference type="ARBA" id="ARBA00022475"/>
    </source>
</evidence>
<keyword evidence="8 10" id="KW-0472">Membrane</keyword>
<evidence type="ECO:0000256" key="9">
    <source>
        <dbReference type="RuleBase" id="RU000320"/>
    </source>
</evidence>
<comment type="subcellular location">
    <subcellularLocation>
        <location evidence="1">Cell membrane</location>
        <topology evidence="1">Multi-pass membrane protein</topology>
    </subcellularLocation>
    <subcellularLocation>
        <location evidence="9">Membrane</location>
        <topology evidence="9">Multi-pass membrane protein</topology>
    </subcellularLocation>
</comment>
<keyword evidence="4" id="KW-1003">Cell membrane</keyword>
<feature type="transmembrane region" description="Helical" evidence="10">
    <location>
        <begin position="204"/>
        <end position="229"/>
    </location>
</feature>
<feature type="transmembrane region" description="Helical" evidence="10">
    <location>
        <begin position="363"/>
        <end position="385"/>
    </location>
</feature>
<evidence type="ECO:0000313" key="16">
    <source>
        <dbReference type="Proteomes" id="UP000064893"/>
    </source>
</evidence>
<dbReference type="InterPro" id="IPR050616">
    <property type="entry name" value="CPA3_Na-H_Antiporter_A"/>
</dbReference>
<keyword evidence="2" id="KW-0813">Transport</keyword>
<evidence type="ECO:0000259" key="13">
    <source>
        <dbReference type="Pfam" id="PF13244"/>
    </source>
</evidence>
<feature type="transmembrane region" description="Helical" evidence="10">
    <location>
        <begin position="601"/>
        <end position="619"/>
    </location>
</feature>